<reference evidence="1 2" key="1">
    <citation type="submission" date="2016-10" db="EMBL/GenBank/DDBJ databases">
        <authorList>
            <person name="Varghese N."/>
            <person name="Submissions S."/>
        </authorList>
    </citation>
    <scope>NUCLEOTIDE SEQUENCE [LARGE SCALE GENOMIC DNA]</scope>
    <source>
        <strain evidence="1 2">PL 12/M</strain>
    </source>
</reference>
<dbReference type="RefSeq" id="WP_091708502.1">
    <property type="nucleotide sequence ID" value="NZ_FNCA01000002.1"/>
</dbReference>
<accession>A0A7Z7AV71</accession>
<sequence length="202" mass="23562">MESIDFNQQLSQSFENMNRFFHEIASLLRDCDRLIGEEGYTTFNGNTAIYEQSRSLLNPEAWIPSYFCRAYALESEIDEKSPNEILFISLFLRYDGGCKDIIMNDNVPLIVCGVIIPHDPKSFKFEGWLSKRWFWTDNPEKNNMLNDDISKPRIYEIPSGHYNNSKSITTFAYPLEKVKSTIELKDHIIQKLVESARELKDN</sequence>
<dbReference type="EMBL" id="FNCA01000002">
    <property type="protein sequence ID" value="SDF44526.1"/>
    <property type="molecule type" value="Genomic_DNA"/>
</dbReference>
<organism evidence="1 2">
    <name type="scientific">Methanolobus vulcani</name>
    <dbReference type="NCBI Taxonomy" id="38026"/>
    <lineage>
        <taxon>Archaea</taxon>
        <taxon>Methanobacteriati</taxon>
        <taxon>Methanobacteriota</taxon>
        <taxon>Stenosarchaea group</taxon>
        <taxon>Methanomicrobia</taxon>
        <taxon>Methanosarcinales</taxon>
        <taxon>Methanosarcinaceae</taxon>
        <taxon>Methanolobus</taxon>
    </lineage>
</organism>
<evidence type="ECO:0000313" key="1">
    <source>
        <dbReference type="EMBL" id="SDF44526.1"/>
    </source>
</evidence>
<evidence type="ECO:0000313" key="2">
    <source>
        <dbReference type="Proteomes" id="UP000199259"/>
    </source>
</evidence>
<dbReference type="AlphaFoldDB" id="A0A7Z7AV71"/>
<keyword evidence="2" id="KW-1185">Reference proteome</keyword>
<name>A0A7Z7AV71_9EURY</name>
<comment type="caution">
    <text evidence="1">The sequence shown here is derived from an EMBL/GenBank/DDBJ whole genome shotgun (WGS) entry which is preliminary data.</text>
</comment>
<dbReference type="Proteomes" id="UP000199259">
    <property type="component" value="Unassembled WGS sequence"/>
</dbReference>
<gene>
    <name evidence="1" type="ORF">SAMN04488589_0543</name>
</gene>
<dbReference type="OrthoDB" id="139882at2157"/>
<protein>
    <submittedName>
        <fullName evidence="1">Uncharacterized protein</fullName>
    </submittedName>
</protein>
<proteinExistence type="predicted"/>